<reference evidence="2 3" key="1">
    <citation type="journal article" date="2011" name="Syst. Appl. Microbiol.">
        <title>Defluviimonas denitrificans gen. nov., sp. nov., and Pararhodobacter aggregans gen. nov., sp. nov., non-phototrophic Rhodobacteraceae from the biofilter of a marine aquaculture.</title>
        <authorList>
            <person name="Foesel B.U."/>
            <person name="Drake H.L."/>
            <person name="Schramm A."/>
        </authorList>
    </citation>
    <scope>NUCLEOTIDE SEQUENCE [LARGE SCALE GENOMIC DNA]</scope>
    <source>
        <strain evidence="2 3">D1-19</strain>
    </source>
</reference>
<dbReference type="Proteomes" id="UP000244810">
    <property type="component" value="Unassembled WGS sequence"/>
</dbReference>
<keyword evidence="3" id="KW-1185">Reference proteome</keyword>
<feature type="domain" description="Dienelactone hydrolase" evidence="1">
    <location>
        <begin position="5"/>
        <end position="219"/>
    </location>
</feature>
<dbReference type="InterPro" id="IPR029058">
    <property type="entry name" value="AB_hydrolase_fold"/>
</dbReference>
<dbReference type="PANTHER" id="PTHR22946">
    <property type="entry name" value="DIENELACTONE HYDROLASE DOMAIN-CONTAINING PROTEIN-RELATED"/>
    <property type="match status" value="1"/>
</dbReference>
<comment type="caution">
    <text evidence="2">The sequence shown here is derived from an EMBL/GenBank/DDBJ whole genome shotgun (WGS) entry which is preliminary data.</text>
</comment>
<sequence length="223" mass="23177">MRGILLSDDDLPGPAPGILIAPAYAGTGPVEEERAEVLARAGYVVLLGDYYGEGKRAADAEEATALMFGVEAQRPVLARRMAAALAALAAQESVDATRLGAMGYCYGGKAVLDLARSGADLAVAGSLHGVLDRPPQPTQAIKASVLVMHGWDDPLAKPEAVVALAQELTAAGAEWQLMGFGQTGHSFTNPRANSPENGMAYSAAATQRAYAALDRLFAEKLGR</sequence>
<dbReference type="Pfam" id="PF01738">
    <property type="entry name" value="DLH"/>
    <property type="match status" value="1"/>
</dbReference>
<dbReference type="SUPFAM" id="SSF53474">
    <property type="entry name" value="alpha/beta-Hydrolases"/>
    <property type="match status" value="1"/>
</dbReference>
<name>A0A2T7UPW5_9RHOB</name>
<dbReference type="GO" id="GO:0016787">
    <property type="term" value="F:hydrolase activity"/>
    <property type="evidence" value="ECO:0007669"/>
    <property type="project" value="InterPro"/>
</dbReference>
<dbReference type="InterPro" id="IPR050261">
    <property type="entry name" value="FrsA_esterase"/>
</dbReference>
<gene>
    <name evidence="2" type="ORF">DDE23_15855</name>
</gene>
<protein>
    <submittedName>
        <fullName evidence="2">Carboxymethylenebutenolidase</fullName>
    </submittedName>
</protein>
<evidence type="ECO:0000259" key="1">
    <source>
        <dbReference type="Pfam" id="PF01738"/>
    </source>
</evidence>
<dbReference type="PANTHER" id="PTHR22946:SF0">
    <property type="entry name" value="DIENELACTONE HYDROLASE DOMAIN-CONTAINING PROTEIN"/>
    <property type="match status" value="1"/>
</dbReference>
<dbReference type="OrthoDB" id="9787933at2"/>
<accession>A0A2T7UPW5</accession>
<proteinExistence type="predicted"/>
<dbReference type="Gene3D" id="3.40.50.1820">
    <property type="entry name" value="alpha/beta hydrolase"/>
    <property type="match status" value="1"/>
</dbReference>
<organism evidence="2 3">
    <name type="scientific">Pararhodobacter aggregans</name>
    <dbReference type="NCBI Taxonomy" id="404875"/>
    <lineage>
        <taxon>Bacteria</taxon>
        <taxon>Pseudomonadati</taxon>
        <taxon>Pseudomonadota</taxon>
        <taxon>Alphaproteobacteria</taxon>
        <taxon>Rhodobacterales</taxon>
        <taxon>Paracoccaceae</taxon>
        <taxon>Pararhodobacter</taxon>
    </lineage>
</organism>
<dbReference type="AlphaFoldDB" id="A0A2T7UPW5"/>
<dbReference type="InterPro" id="IPR002925">
    <property type="entry name" value="Dienelactn_hydro"/>
</dbReference>
<evidence type="ECO:0000313" key="3">
    <source>
        <dbReference type="Proteomes" id="UP000244810"/>
    </source>
</evidence>
<dbReference type="EMBL" id="QDDR01000008">
    <property type="protein sequence ID" value="PVE46706.1"/>
    <property type="molecule type" value="Genomic_DNA"/>
</dbReference>
<evidence type="ECO:0000313" key="2">
    <source>
        <dbReference type="EMBL" id="PVE46706.1"/>
    </source>
</evidence>